<keyword evidence="4" id="KW-1185">Reference proteome</keyword>
<dbReference type="Proteomes" id="UP000008043">
    <property type="component" value="Chromosome"/>
</dbReference>
<dbReference type="OrthoDB" id="4981820at2"/>
<evidence type="ECO:0000259" key="2">
    <source>
        <dbReference type="Pfam" id="PF24120"/>
    </source>
</evidence>
<feature type="region of interest" description="Disordered" evidence="1">
    <location>
        <begin position="1280"/>
        <end position="1311"/>
    </location>
</feature>
<accession>K4QUE5</accession>
<proteinExistence type="predicted"/>
<gene>
    <name evidence="3" type="ORF">BN159_0098</name>
</gene>
<feature type="domain" description="Single-strand DNA deaminase toxin A-like C-terminal" evidence="2">
    <location>
        <begin position="1351"/>
        <end position="1405"/>
    </location>
</feature>
<dbReference type="KEGG" id="sdv:BN159_0098"/>
<organism evidence="3 4">
    <name type="scientific">Streptomyces davaonensis (strain DSM 101723 / JCM 4913 / KCC S-0913 / 768)</name>
    <dbReference type="NCBI Taxonomy" id="1214101"/>
    <lineage>
        <taxon>Bacteria</taxon>
        <taxon>Bacillati</taxon>
        <taxon>Actinomycetota</taxon>
        <taxon>Actinomycetes</taxon>
        <taxon>Kitasatosporales</taxon>
        <taxon>Streptomycetaceae</taxon>
        <taxon>Streptomyces</taxon>
    </lineage>
</organism>
<feature type="compositionally biased region" description="Basic and acidic residues" evidence="1">
    <location>
        <begin position="1367"/>
        <end position="1403"/>
    </location>
</feature>
<dbReference type="EMBL" id="HE971709">
    <property type="protein sequence ID" value="CCK24477.1"/>
    <property type="molecule type" value="Genomic_DNA"/>
</dbReference>
<sequence length="1461" mass="158712">MSDNGTSRPATVRALTFPLRLRCGGTSELLTAEGLENAVARALGRAFDRVRQTLPVSAVALQPPELVRGELTPDQQATLLGRLSRAIEQAARAQSLPLAPAAASAPAATSASHRPAGRAAPTETWCIRITVEFPLTPRQFFEIRKHTTGLDGGWPDPADPLELYFPLLDQPMPATAWVTEVLAEREVTAHSREVLGRFAAARRPDEYIWSVHGWEGLRAMVAEADHKVATRIPDFSRRGFIENRPGPAEGEQQEILRPGAWTLSVFLPLPNIVLDEVVERGQLRTVDVPLREAAVLGTPADFAAEAGLDLPAAVRDVPDVPVTVIVTPFTVRRRIHERALAALFEQYRREQFGGGRLGAVVPLTQSATAGLGPTLGPFLAAPADSVGAPAGGFWQPGSAGANLTPLVAGLGKQALRTANQAFISAEAAEAERILQTENGFWSADRDDALRGFLARWTTKVGNPALFGLLLDEMDRRGRLDAFVRAIRGLPSNDTYLKREVVALADGDPRISTVAGDITALVRDIGKNHYDVDAQEIWINRDPGRVLHAAGTSSDDTAGVVAVVDPYYAESSRILQPKPEILDRLREPTRRKVSELIGRMVCRPGERMTREELLHKATQEAAKELPPLEEKDLVKVTLLKSVRVLRLERRQERGVDEIYVHYQPVQKVGDNPWMPAGDVRVHVPAGFEAYLTTYHVQHLESALTVFLMGEAVVLGGVMIVELGVATIGQLFFFVSMQVVVYHFTTDAEDRTLEGYLGAALKGELDAVGFKGLSGAVKQLGGFVAGQLVTRELVGQIATKWIVFGLRGVATAAGVGGLEVTYQFGDDLLHYSHCNGWSNPGKYWDRFTTGFAMTLAFEFLAVPVLAPPVRLALEKASTAGQVARALRASGKPLREIAELLLKGADGVEAAMGRTVGHEAGPAIARGFRQRVADVLKALGREYESRAYQSLLDLYGPELSSEALGTLQRLLRTGGERQVDALLQRALAVRRTPAELLGVLGHAEQPLLAELIGIGKLAELATLDEAAVRLLQRLHGAKVRIGALFDGSGPSLRNLTDEFAKLPEARRAAALENAADRTPAQVLDEARGPAEPRAPAAVAPPAETLDDILRKLADSGFTRGDVRAFMGDRMRLSAPLARRVARLLEKYSPEEVRAFGRYLARHKLYLNDKIVTQLLENVPKGRLEPMIAQLEQPRAGDETPPLGLPEEDLAKLSAPPEARRAAALQFADDFLQRLEDQGLSREDGLAMLGLRNEDELYGLAVGARTEAEFMDRLARHAGEQGVHARAEVAEQGRPPEGAVDEAMVDPQLVPGKGRSVLDLPEYREAMEEARRVFRGLPGGRGQKTVANVEGGKPTESGWADSAGYEGKQGAVDRSRAEGVESGHERDPHFRDPKQVEGGYEDSHAERQAAVASPNRPIGVSRDMCELCQGWFQRRAIGHGHAQIVADPRGVHVFLPDGRHLFTPH</sequence>
<reference evidence="3 4" key="1">
    <citation type="journal article" date="2012" name="J. Bacteriol.">
        <title>Genome sequence of the bacterium Streptomyces davawensis JCM 4913 and heterologous production of the unique antibiotic roseoflavin.</title>
        <authorList>
            <person name="Jankowitsch F."/>
            <person name="Schwarz J."/>
            <person name="Ruckert C."/>
            <person name="Gust B."/>
            <person name="Szczepanowski R."/>
            <person name="Blom J."/>
            <person name="Pelzer S."/>
            <person name="Kalinowski J."/>
            <person name="Mack M."/>
        </authorList>
    </citation>
    <scope>NUCLEOTIDE SEQUENCE [LARGE SCALE GENOMIC DNA]</scope>
    <source>
        <strain evidence="4">DSM 101723 / JCM 4913 / KCC S-0913 / 768</strain>
    </source>
</reference>
<dbReference type="RefSeq" id="WP_015654882.1">
    <property type="nucleotide sequence ID" value="NC_020504.1"/>
</dbReference>
<dbReference type="PATRIC" id="fig|1214101.3.peg.95"/>
<dbReference type="HOGENOM" id="CLU_250735_0_0_11"/>
<dbReference type="InterPro" id="IPR057517">
    <property type="entry name" value="SsdA-like_C"/>
</dbReference>
<dbReference type="Pfam" id="PF24120">
    <property type="entry name" value="SsdA_C"/>
    <property type="match status" value="1"/>
</dbReference>
<evidence type="ECO:0000313" key="4">
    <source>
        <dbReference type="Proteomes" id="UP000008043"/>
    </source>
</evidence>
<protein>
    <recommendedName>
        <fullName evidence="2">Single-strand DNA deaminase toxin A-like C-terminal domain-containing protein</fullName>
    </recommendedName>
</protein>
<evidence type="ECO:0000313" key="3">
    <source>
        <dbReference type="EMBL" id="CCK24477.1"/>
    </source>
</evidence>
<name>K4QUE5_STRDJ</name>
<feature type="region of interest" description="Disordered" evidence="1">
    <location>
        <begin position="1330"/>
        <end position="1411"/>
    </location>
</feature>
<evidence type="ECO:0000256" key="1">
    <source>
        <dbReference type="SAM" id="MobiDB-lite"/>
    </source>
</evidence>
<dbReference type="STRING" id="1214101.BN159_0098"/>